<organism evidence="2 3">
    <name type="scientific">Spirosoma rhododendri</name>
    <dbReference type="NCBI Taxonomy" id="2728024"/>
    <lineage>
        <taxon>Bacteria</taxon>
        <taxon>Pseudomonadati</taxon>
        <taxon>Bacteroidota</taxon>
        <taxon>Cytophagia</taxon>
        <taxon>Cytophagales</taxon>
        <taxon>Cytophagaceae</taxon>
        <taxon>Spirosoma</taxon>
    </lineage>
</organism>
<evidence type="ECO:0000313" key="3">
    <source>
        <dbReference type="Proteomes" id="UP000501128"/>
    </source>
</evidence>
<dbReference type="KEGG" id="srho:HH216_16955"/>
<keyword evidence="1" id="KW-0812">Transmembrane</keyword>
<dbReference type="EMBL" id="CP051677">
    <property type="protein sequence ID" value="QJD79916.1"/>
    <property type="molecule type" value="Genomic_DNA"/>
</dbReference>
<name>A0A7L5DNE0_9BACT</name>
<dbReference type="AlphaFoldDB" id="A0A7L5DNE0"/>
<dbReference type="RefSeq" id="WP_169551877.1">
    <property type="nucleotide sequence ID" value="NZ_CP051677.1"/>
</dbReference>
<sequence length="229" mass="25772">MKTSYYLLIAAILITLTGMVTTDVLLKREYEKIDWSNPYQFFARRPLPAAKHIVIEGTQSRDILVETGPQAQALVAPEDSLFFSFRMQHDTLHVSFNPDTADHQRPIQTVWNSRLTGLVLRLPAFVSVNGINTRLTIQDRTQPTLDVSLQNSVLFANKLTASPSLRLTETQNSFAILRSGSYKAVEVTVQDSSEIHLDGTRIDAFTSTLSDRAEVRLTGQANRWVKRNP</sequence>
<accession>A0A7L5DNE0</accession>
<gene>
    <name evidence="2" type="ORF">HH216_16955</name>
</gene>
<reference evidence="2 3" key="1">
    <citation type="submission" date="2020-04" db="EMBL/GenBank/DDBJ databases">
        <title>Genome sequencing of novel species.</title>
        <authorList>
            <person name="Heo J."/>
            <person name="Kim S.-J."/>
            <person name="Kim J.-S."/>
            <person name="Hong S.-B."/>
            <person name="Kwon S.-W."/>
        </authorList>
    </citation>
    <scope>NUCLEOTIDE SEQUENCE [LARGE SCALE GENOMIC DNA]</scope>
    <source>
        <strain evidence="2 3">CJU-R4</strain>
    </source>
</reference>
<protein>
    <submittedName>
        <fullName evidence="2">Uncharacterized protein</fullName>
    </submittedName>
</protein>
<feature type="transmembrane region" description="Helical" evidence="1">
    <location>
        <begin position="6"/>
        <end position="26"/>
    </location>
</feature>
<keyword evidence="1" id="KW-1133">Transmembrane helix</keyword>
<proteinExistence type="predicted"/>
<evidence type="ECO:0000256" key="1">
    <source>
        <dbReference type="SAM" id="Phobius"/>
    </source>
</evidence>
<evidence type="ECO:0000313" key="2">
    <source>
        <dbReference type="EMBL" id="QJD79916.1"/>
    </source>
</evidence>
<dbReference type="Proteomes" id="UP000501128">
    <property type="component" value="Chromosome"/>
</dbReference>
<keyword evidence="1" id="KW-0472">Membrane</keyword>
<keyword evidence="3" id="KW-1185">Reference proteome</keyword>